<name>W9R7Y2_9ROSA</name>
<sequence>MLSVNEFPQFSKSNNGQQVLKKENQKGQNMTAKRARGMALKPPINALHMEAMATIAHSKRFPLIDVWCAILGIDRRLFLSRPRFDTEDGIVVAVRIKAIRQETMTMMTQLNIHEDEAKRTIEIGGLTRRHINGRSIRPPNNRVEIGSWSHSHINIRSLQMGSPQKPTLDSRSLRIWSKEMPTNRCQKIEKSKGDIKVISLQDNSHFYFHNA</sequence>
<proteinExistence type="predicted"/>
<gene>
    <name evidence="2" type="ORF">L484_013724</name>
</gene>
<reference evidence="3" key="1">
    <citation type="submission" date="2013-01" db="EMBL/GenBank/DDBJ databases">
        <title>Draft Genome Sequence of a Mulberry Tree, Morus notabilis C.K. Schneid.</title>
        <authorList>
            <person name="He N."/>
            <person name="Zhao S."/>
        </authorList>
    </citation>
    <scope>NUCLEOTIDE SEQUENCE</scope>
</reference>
<evidence type="ECO:0000313" key="2">
    <source>
        <dbReference type="EMBL" id="EXB40421.1"/>
    </source>
</evidence>
<organism evidence="2 3">
    <name type="scientific">Morus notabilis</name>
    <dbReference type="NCBI Taxonomy" id="981085"/>
    <lineage>
        <taxon>Eukaryota</taxon>
        <taxon>Viridiplantae</taxon>
        <taxon>Streptophyta</taxon>
        <taxon>Embryophyta</taxon>
        <taxon>Tracheophyta</taxon>
        <taxon>Spermatophyta</taxon>
        <taxon>Magnoliopsida</taxon>
        <taxon>eudicotyledons</taxon>
        <taxon>Gunneridae</taxon>
        <taxon>Pentapetalae</taxon>
        <taxon>rosids</taxon>
        <taxon>fabids</taxon>
        <taxon>Rosales</taxon>
        <taxon>Moraceae</taxon>
        <taxon>Moreae</taxon>
        <taxon>Morus</taxon>
    </lineage>
</organism>
<accession>W9R7Y2</accession>
<feature type="region of interest" description="Disordered" evidence="1">
    <location>
        <begin position="1"/>
        <end position="35"/>
    </location>
</feature>
<dbReference type="Proteomes" id="UP000030645">
    <property type="component" value="Unassembled WGS sequence"/>
</dbReference>
<evidence type="ECO:0000256" key="1">
    <source>
        <dbReference type="SAM" id="MobiDB-lite"/>
    </source>
</evidence>
<feature type="compositionally biased region" description="Polar residues" evidence="1">
    <location>
        <begin position="1"/>
        <end position="18"/>
    </location>
</feature>
<protein>
    <submittedName>
        <fullName evidence="2">Uncharacterized protein</fullName>
    </submittedName>
</protein>
<dbReference type="AlphaFoldDB" id="W9R7Y2"/>
<evidence type="ECO:0000313" key="3">
    <source>
        <dbReference type="Proteomes" id="UP000030645"/>
    </source>
</evidence>
<dbReference type="EMBL" id="KE343768">
    <property type="protein sequence ID" value="EXB40421.1"/>
    <property type="molecule type" value="Genomic_DNA"/>
</dbReference>
<keyword evidence="3" id="KW-1185">Reference proteome</keyword>